<dbReference type="InterPro" id="IPR007161">
    <property type="entry name" value="DUF364"/>
</dbReference>
<evidence type="ECO:0000313" key="3">
    <source>
        <dbReference type="EMBL" id="HDM90595.1"/>
    </source>
</evidence>
<organism evidence="3">
    <name type="scientific">candidate division WOR-3 bacterium</name>
    <dbReference type="NCBI Taxonomy" id="2052148"/>
    <lineage>
        <taxon>Bacteria</taxon>
        <taxon>Bacteria division WOR-3</taxon>
    </lineage>
</organism>
<dbReference type="Pfam" id="PF04016">
    <property type="entry name" value="DUF364"/>
    <property type="match status" value="1"/>
</dbReference>
<sequence length="242" mass="26198">MILAELVNEVRSSGKLPPIEDIRAGLFYTAVKLEDGRAGVAATPRVLVTPRPRDAKDLRDLGTEKVLELALSPDPLLSAIGVATLNAFLSGSAEAIEGDLLDHLGVREDDRVGMVGYFAPFAEKLKGHVRELYIFERSERVEHVYPDWAEPLLLPGCDVVIISGTTFVNKTIDFVLEHTTNARKVAIAGPTTPLSVSLLGKIDILSGIRVTDPDRLLVLVSQGGGTKAIMSVARKVNLLKER</sequence>
<dbReference type="InterPro" id="IPR025251">
    <property type="entry name" value="DUF4213"/>
</dbReference>
<dbReference type="Proteomes" id="UP000885931">
    <property type="component" value="Unassembled WGS sequence"/>
</dbReference>
<proteinExistence type="predicted"/>
<protein>
    <recommendedName>
        <fullName evidence="4">Heavy-metal chelation domain-containing protein</fullName>
    </recommendedName>
</protein>
<name>A0A7C0XB80_UNCW3</name>
<dbReference type="EMBL" id="DRBW01000196">
    <property type="protein sequence ID" value="HDM90595.1"/>
    <property type="molecule type" value="Genomic_DNA"/>
</dbReference>
<evidence type="ECO:0000259" key="1">
    <source>
        <dbReference type="Pfam" id="PF04016"/>
    </source>
</evidence>
<feature type="domain" description="DUF4213" evidence="2">
    <location>
        <begin position="17"/>
        <end position="88"/>
    </location>
</feature>
<gene>
    <name evidence="3" type="ORF">ENG67_05255</name>
</gene>
<evidence type="ECO:0000259" key="2">
    <source>
        <dbReference type="Pfam" id="PF13938"/>
    </source>
</evidence>
<dbReference type="Gene3D" id="3.40.50.11590">
    <property type="match status" value="1"/>
</dbReference>
<evidence type="ECO:0008006" key="4">
    <source>
        <dbReference type="Google" id="ProtNLM"/>
    </source>
</evidence>
<comment type="caution">
    <text evidence="3">The sequence shown here is derived from an EMBL/GenBank/DDBJ whole genome shotgun (WGS) entry which is preliminary data.</text>
</comment>
<dbReference type="Gene3D" id="3.30.390.100">
    <property type="match status" value="1"/>
</dbReference>
<dbReference type="SUPFAM" id="SSF159713">
    <property type="entry name" value="Dhaf3308-like"/>
    <property type="match status" value="1"/>
</dbReference>
<accession>A0A7C0XB80</accession>
<dbReference type="Pfam" id="PF13938">
    <property type="entry name" value="DUF4213"/>
    <property type="match status" value="1"/>
</dbReference>
<feature type="domain" description="Putative heavy-metal chelation" evidence="1">
    <location>
        <begin position="99"/>
        <end position="236"/>
    </location>
</feature>
<dbReference type="AlphaFoldDB" id="A0A7C0XB80"/>
<reference evidence="3" key="1">
    <citation type="journal article" date="2020" name="mSystems">
        <title>Genome- and Community-Level Interaction Insights into Carbon Utilization and Element Cycling Functions of Hydrothermarchaeota in Hydrothermal Sediment.</title>
        <authorList>
            <person name="Zhou Z."/>
            <person name="Liu Y."/>
            <person name="Xu W."/>
            <person name="Pan J."/>
            <person name="Luo Z.H."/>
            <person name="Li M."/>
        </authorList>
    </citation>
    <scope>NUCLEOTIDE SEQUENCE [LARGE SCALE GENOMIC DNA]</scope>
    <source>
        <strain evidence="3">HyVt-237</strain>
    </source>
</reference>